<dbReference type="PANTHER" id="PTHR46093">
    <property type="entry name" value="ACYL-COA-BINDING DOMAIN-CONTAINING PROTEIN 5"/>
    <property type="match status" value="1"/>
</dbReference>
<dbReference type="InterPro" id="IPR011043">
    <property type="entry name" value="Gal_Oxase/kelch_b-propeller"/>
</dbReference>
<reference evidence="3 4" key="1">
    <citation type="journal article" date="2018" name="New Phytol.">
        <title>Phylogenomics of Endogonaceae and evolution of mycorrhizas within Mucoromycota.</title>
        <authorList>
            <person name="Chang Y."/>
            <person name="Desiro A."/>
            <person name="Na H."/>
            <person name="Sandor L."/>
            <person name="Lipzen A."/>
            <person name="Clum A."/>
            <person name="Barry K."/>
            <person name="Grigoriev I.V."/>
            <person name="Martin F.M."/>
            <person name="Stajich J.E."/>
            <person name="Smith M.E."/>
            <person name="Bonito G."/>
            <person name="Spatafora J.W."/>
        </authorList>
    </citation>
    <scope>NUCLEOTIDE SEQUENCE [LARGE SCALE GENOMIC DNA]</scope>
    <source>
        <strain evidence="3 4">GMNB39</strain>
    </source>
</reference>
<dbReference type="InterPro" id="IPR015915">
    <property type="entry name" value="Kelch-typ_b-propeller"/>
</dbReference>
<name>A0A433DAU1_9FUNG</name>
<evidence type="ECO:0000313" key="3">
    <source>
        <dbReference type="EMBL" id="RUP47948.1"/>
    </source>
</evidence>
<dbReference type="Proteomes" id="UP000268093">
    <property type="component" value="Unassembled WGS sequence"/>
</dbReference>
<evidence type="ECO:0000256" key="1">
    <source>
        <dbReference type="ARBA" id="ARBA00022441"/>
    </source>
</evidence>
<proteinExistence type="predicted"/>
<keyword evidence="1" id="KW-0880">Kelch repeat</keyword>
<dbReference type="SUPFAM" id="SSF50965">
    <property type="entry name" value="Galactose oxidase, central domain"/>
    <property type="match status" value="1"/>
</dbReference>
<evidence type="ECO:0000256" key="2">
    <source>
        <dbReference type="ARBA" id="ARBA00022737"/>
    </source>
</evidence>
<dbReference type="Pfam" id="PF24681">
    <property type="entry name" value="Kelch_KLHDC2_KLHL20_DRC7"/>
    <property type="match status" value="1"/>
</dbReference>
<dbReference type="PANTHER" id="PTHR46093:SF18">
    <property type="entry name" value="FIBRONECTIN TYPE-III DOMAIN-CONTAINING PROTEIN"/>
    <property type="match status" value="1"/>
</dbReference>
<dbReference type="EMBL" id="RBNI01003901">
    <property type="protein sequence ID" value="RUP47948.1"/>
    <property type="molecule type" value="Genomic_DNA"/>
</dbReference>
<evidence type="ECO:0000313" key="4">
    <source>
        <dbReference type="Proteomes" id="UP000268093"/>
    </source>
</evidence>
<gene>
    <name evidence="3" type="ORF">BC936DRAFT_145144</name>
</gene>
<sequence>MVIIGGLTATETVHPFTYTLRTLIDIQVFDTNTATWIPTTGKGEIPTGRYLHAAVLGTDGISIIVCCGRHTVETNLNDVAVLNTQSWIWTKPAVVGVLPTGRGSLSSVFKNGQMIIFFGMFEMRYLTHT</sequence>
<dbReference type="AlphaFoldDB" id="A0A433DAU1"/>
<comment type="caution">
    <text evidence="3">The sequence shown here is derived from an EMBL/GenBank/DDBJ whole genome shotgun (WGS) entry which is preliminary data.</text>
</comment>
<keyword evidence="2" id="KW-0677">Repeat</keyword>
<keyword evidence="4" id="KW-1185">Reference proteome</keyword>
<dbReference type="Gene3D" id="2.120.10.80">
    <property type="entry name" value="Kelch-type beta propeller"/>
    <property type="match status" value="1"/>
</dbReference>
<accession>A0A433DAU1</accession>
<dbReference type="OrthoDB" id="432528at2759"/>
<organism evidence="3 4">
    <name type="scientific">Jimgerdemannia flammicorona</name>
    <dbReference type="NCBI Taxonomy" id="994334"/>
    <lineage>
        <taxon>Eukaryota</taxon>
        <taxon>Fungi</taxon>
        <taxon>Fungi incertae sedis</taxon>
        <taxon>Mucoromycota</taxon>
        <taxon>Mucoromycotina</taxon>
        <taxon>Endogonomycetes</taxon>
        <taxon>Endogonales</taxon>
        <taxon>Endogonaceae</taxon>
        <taxon>Jimgerdemannia</taxon>
    </lineage>
</organism>
<protein>
    <submittedName>
        <fullName evidence="3">Uncharacterized protein</fullName>
    </submittedName>
</protein>